<dbReference type="Proteomes" id="UP000616151">
    <property type="component" value="Unassembled WGS sequence"/>
</dbReference>
<evidence type="ECO:0000313" key="2">
    <source>
        <dbReference type="Proteomes" id="UP000616151"/>
    </source>
</evidence>
<dbReference type="EMBL" id="JAENHL010000008">
    <property type="protein sequence ID" value="MBK1869541.1"/>
    <property type="molecule type" value="Genomic_DNA"/>
</dbReference>
<protein>
    <submittedName>
        <fullName evidence="1">Esterase-like activity of phytase family protein</fullName>
    </submittedName>
</protein>
<gene>
    <name evidence="1" type="ORF">JHL16_24490</name>
</gene>
<organism evidence="1 2">
    <name type="scientific">Taklimakanibacter albus</name>
    <dbReference type="NCBI Taxonomy" id="2800327"/>
    <lineage>
        <taxon>Bacteria</taxon>
        <taxon>Pseudomonadati</taxon>
        <taxon>Pseudomonadota</taxon>
        <taxon>Alphaproteobacteria</taxon>
        <taxon>Hyphomicrobiales</taxon>
        <taxon>Aestuariivirgaceae</taxon>
        <taxon>Taklimakanibacter</taxon>
    </lineage>
</organism>
<proteinExistence type="predicted"/>
<sequence>MIMGGLALAALVVTSPAGAEPKLEVLGKTEIPATGKNGVLVNELSGLAWDADEKLLYAVSDGGVLHQFRLQLEGDRISGIEHVFSAPLAAPAAGKTVTNAEGLAALNGDDGKPGNSELLVAFEDGPAIARFTPQGQWIADITLPGPLADAKNYAKKNSRLESVAFDNTHGVLTAPERPLRGEPETLHKIYAGDGATWGFEAAQPDGRIKAIETMADGNLLVLERTEGADGARAAHLRYLDLAVCAAGGQCAAPDLSATPDPLLIDNFEGLARLTGSLFLIVTDRTKKDVEPTRFVLFKLTDAK</sequence>
<accession>A0ACC5RAM1</accession>
<reference evidence="1" key="1">
    <citation type="submission" date="2021-01" db="EMBL/GenBank/DDBJ databases">
        <authorList>
            <person name="Sun Q."/>
        </authorList>
    </citation>
    <scope>NUCLEOTIDE SEQUENCE</scope>
    <source>
        <strain evidence="1">YIM B02566</strain>
    </source>
</reference>
<name>A0ACC5RAM1_9HYPH</name>
<keyword evidence="2" id="KW-1185">Reference proteome</keyword>
<evidence type="ECO:0000313" key="1">
    <source>
        <dbReference type="EMBL" id="MBK1869541.1"/>
    </source>
</evidence>
<comment type="caution">
    <text evidence="1">The sequence shown here is derived from an EMBL/GenBank/DDBJ whole genome shotgun (WGS) entry which is preliminary data.</text>
</comment>